<keyword evidence="1" id="KW-0812">Transmembrane</keyword>
<dbReference type="AlphaFoldDB" id="A0A0S7BN28"/>
<gene>
    <name evidence="2" type="ORF">ATC1_131830</name>
</gene>
<dbReference type="EMBL" id="DF968181">
    <property type="protein sequence ID" value="GAP41834.1"/>
    <property type="molecule type" value="Genomic_DNA"/>
</dbReference>
<evidence type="ECO:0000313" key="3">
    <source>
        <dbReference type="Proteomes" id="UP000053370"/>
    </source>
</evidence>
<organism evidence="2">
    <name type="scientific">Flexilinea flocculi</name>
    <dbReference type="NCBI Taxonomy" id="1678840"/>
    <lineage>
        <taxon>Bacteria</taxon>
        <taxon>Bacillati</taxon>
        <taxon>Chloroflexota</taxon>
        <taxon>Anaerolineae</taxon>
        <taxon>Anaerolineales</taxon>
        <taxon>Anaerolineaceae</taxon>
        <taxon>Flexilinea</taxon>
    </lineage>
</organism>
<protein>
    <submittedName>
        <fullName evidence="2">Uncharacterized protein</fullName>
    </submittedName>
</protein>
<evidence type="ECO:0000256" key="1">
    <source>
        <dbReference type="SAM" id="Phobius"/>
    </source>
</evidence>
<accession>A0A0S7BN28</accession>
<reference evidence="2" key="1">
    <citation type="journal article" date="2015" name="Genome Announc.">
        <title>Draft Genome Sequence of Anaerolineae Strain TC1, a Novel Isolate from a Methanogenic Wastewater Treatment System.</title>
        <authorList>
            <person name="Matsuura N."/>
            <person name="Tourlousse D.M."/>
            <person name="Sun L."/>
            <person name="Toyonaga M."/>
            <person name="Kuroda K."/>
            <person name="Ohashi A."/>
            <person name="Cruz R."/>
            <person name="Yamaguchi T."/>
            <person name="Sekiguchi Y."/>
        </authorList>
    </citation>
    <scope>NUCLEOTIDE SEQUENCE [LARGE SCALE GENOMIC DNA]</scope>
    <source>
        <strain evidence="2">TC1</strain>
    </source>
</reference>
<dbReference type="Proteomes" id="UP000053370">
    <property type="component" value="Unassembled WGS sequence"/>
</dbReference>
<name>A0A0S7BN28_9CHLR</name>
<dbReference type="RefSeq" id="WP_062283846.1">
    <property type="nucleotide sequence ID" value="NZ_DF968181.1"/>
</dbReference>
<keyword evidence="3" id="KW-1185">Reference proteome</keyword>
<evidence type="ECO:0000313" key="2">
    <source>
        <dbReference type="EMBL" id="GAP41834.1"/>
    </source>
</evidence>
<feature type="transmembrane region" description="Helical" evidence="1">
    <location>
        <begin position="50"/>
        <end position="74"/>
    </location>
</feature>
<proteinExistence type="predicted"/>
<keyword evidence="1" id="KW-1133">Transmembrane helix</keyword>
<keyword evidence="1" id="KW-0472">Membrane</keyword>
<sequence length="136" mass="15645">MDRKKLHRQQVKKQIILPAILIAIIILLLIGLLIFLSVNSPETVKKISDFTIFILIVILILAELILIFMLMNGISKTADWIKKIPEITDPQQGKIESLNQIVDDILKKSYEPMIKVKSWSFALKSILDRKKSDKHE</sequence>
<feature type="transmembrane region" description="Helical" evidence="1">
    <location>
        <begin position="15"/>
        <end position="38"/>
    </location>
</feature>